<dbReference type="PANTHER" id="PTHR34007">
    <property type="entry name" value="AEROLYSIN-LIKE PROTEIN-RELATED"/>
    <property type="match status" value="1"/>
</dbReference>
<evidence type="ECO:0000313" key="2">
    <source>
        <dbReference type="Proteomes" id="UP000694701"/>
    </source>
</evidence>
<protein>
    <submittedName>
        <fullName evidence="1">Uncharacterized protein</fullName>
    </submittedName>
</protein>
<proteinExistence type="predicted"/>
<dbReference type="InterPro" id="IPR053280">
    <property type="entry name" value="Aerolysin-like_pore-former"/>
</dbReference>
<dbReference type="SUPFAM" id="SSF56973">
    <property type="entry name" value="Aerolisin/ETX pore-forming domain"/>
    <property type="match status" value="1"/>
</dbReference>
<dbReference type="Proteomes" id="UP000694701">
    <property type="component" value="Unplaced"/>
</dbReference>
<sequence length="289" mass="31571">MAPNSTSFNGASLCRTWVWVGRLRLMLSGPGFQMGAIKHLENQSESTQSSASGLGRGSPHCPCGAMETALVLEASNSKPSNSENFFVKMKSWALKTAYPINVGSGFCLVGNSGRDIDCMGFMFLNNIQSVVLCDVSYPTTEQVTPQVAVEEIKSVTYKKKTSVGQRQTVETTKKITKTNKWSMSENITATFKVDVKAGIPDIAEVSTGFSTSVRENVKKCFGMLVSYLQSLKWLHLYCKPDEADEVQFFLCLEVLLLKRLSPVLTPTPAAVTPGCWSTLSRVVFFMAAG</sequence>
<dbReference type="AlphaFoldDB" id="A0A8C2CW29"/>
<dbReference type="Gene3D" id="2.170.15.10">
    <property type="entry name" value="Proaerolysin, chain A, domain 3"/>
    <property type="match status" value="1"/>
</dbReference>
<evidence type="ECO:0000313" key="1">
    <source>
        <dbReference type="Ensembl" id="ENSCCRP00020017240.1"/>
    </source>
</evidence>
<dbReference type="Ensembl" id="ENSCCRT00020018945.1">
    <property type="protein sequence ID" value="ENSCCRP00020017240.1"/>
    <property type="gene ID" value="ENSCCRG00020008253.1"/>
</dbReference>
<accession>A0A8C2CW29</accession>
<reference evidence="1" key="1">
    <citation type="submission" date="2025-08" db="UniProtKB">
        <authorList>
            <consortium name="Ensembl"/>
        </authorList>
    </citation>
    <scope>IDENTIFICATION</scope>
</reference>
<organism evidence="1 2">
    <name type="scientific">Cyprinus carpio</name>
    <name type="common">Common carp</name>
    <dbReference type="NCBI Taxonomy" id="7962"/>
    <lineage>
        <taxon>Eukaryota</taxon>
        <taxon>Metazoa</taxon>
        <taxon>Chordata</taxon>
        <taxon>Craniata</taxon>
        <taxon>Vertebrata</taxon>
        <taxon>Euteleostomi</taxon>
        <taxon>Actinopterygii</taxon>
        <taxon>Neopterygii</taxon>
        <taxon>Teleostei</taxon>
        <taxon>Ostariophysi</taxon>
        <taxon>Cypriniformes</taxon>
        <taxon>Cyprinidae</taxon>
        <taxon>Cyprininae</taxon>
        <taxon>Cyprinus</taxon>
    </lineage>
</organism>
<dbReference type="PANTHER" id="PTHR34007:SF1">
    <property type="entry name" value="AEROLYSIN-LIKE PROTEIN-RELATED"/>
    <property type="match status" value="1"/>
</dbReference>
<name>A0A8C2CW29_CYPCA</name>